<proteinExistence type="inferred from homology"/>
<dbReference type="PROSITE" id="PS00726">
    <property type="entry name" value="AP_NUCLEASE_F1_1"/>
    <property type="match status" value="1"/>
</dbReference>
<feature type="active site" description="Proton acceptor" evidence="5">
    <location>
        <position position="251"/>
    </location>
</feature>
<keyword evidence="2 6" id="KW-0479">Metal-binding</keyword>
<dbReference type="Pfam" id="PF03372">
    <property type="entry name" value="Exo_endo_phos"/>
    <property type="match status" value="1"/>
</dbReference>
<protein>
    <submittedName>
        <fullName evidence="9">Exodeoxyribonuclease III</fullName>
    </submittedName>
</protein>
<dbReference type="CDD" id="cd09086">
    <property type="entry name" value="ExoIII-like_AP-endo"/>
    <property type="match status" value="1"/>
</dbReference>
<evidence type="ECO:0000256" key="5">
    <source>
        <dbReference type="PIRSR" id="PIRSR604808-1"/>
    </source>
</evidence>
<gene>
    <name evidence="9" type="ORF">SAMN04488557_1828</name>
</gene>
<dbReference type="InterPro" id="IPR004808">
    <property type="entry name" value="AP_endonuc_1"/>
</dbReference>
<evidence type="ECO:0000256" key="3">
    <source>
        <dbReference type="ARBA" id="ARBA00022801"/>
    </source>
</evidence>
<sequence length="260" mass="28810">MIIATWNINGVKARLESALAYLRQHSPDVVCLQEIKSVDEGFPTSAFQDLGYNVATLGQKGFNGVALLSKSPLEDVTRGLPGDELDQHARWIEASVALGDRMVRIVSLYLPNGNPIGTEKFAYKLAWMKRMQARAAALLEDEMPLVLAGDFNVIPESEDAKRPQAWVNDALFQPESRAAWRSLVNLGFTDATRACHPGPGVYTFWDYQAGAFQKDDGIRIDHMLLSSQAADLLRSSGIDRDTRAQEKPSDHVPVWIKLDS</sequence>
<comment type="similarity">
    <text evidence="1">Belongs to the DNA repair enzymes AP/ExoA family.</text>
</comment>
<comment type="cofactor">
    <cofactor evidence="6">
        <name>Mg(2+)</name>
        <dbReference type="ChEBI" id="CHEBI:18420"/>
    </cofactor>
    <cofactor evidence="6">
        <name>Mn(2+)</name>
        <dbReference type="ChEBI" id="CHEBI:29035"/>
    </cofactor>
    <text evidence="6">Probably binds two magnesium or manganese ions per subunit.</text>
</comment>
<dbReference type="GO" id="GO:0008311">
    <property type="term" value="F:double-stranded DNA 3'-5' DNA exonuclease activity"/>
    <property type="evidence" value="ECO:0007669"/>
    <property type="project" value="InterPro"/>
</dbReference>
<dbReference type="STRING" id="51670.SAMN04488557_1828"/>
<feature type="binding site" evidence="6">
    <location>
        <position position="7"/>
    </location>
    <ligand>
        <name>Mg(2+)</name>
        <dbReference type="ChEBI" id="CHEBI:18420"/>
        <label>1</label>
    </ligand>
</feature>
<feature type="binding site" evidence="6">
    <location>
        <position position="34"/>
    </location>
    <ligand>
        <name>Mg(2+)</name>
        <dbReference type="ChEBI" id="CHEBI:18420"/>
        <label>1</label>
    </ligand>
</feature>
<feature type="site" description="Transition state stabilizer" evidence="7">
    <location>
        <position position="152"/>
    </location>
</feature>
<dbReference type="AlphaFoldDB" id="A0A1I7NEV0"/>
<dbReference type="OrthoDB" id="9803914at2"/>
<keyword evidence="4 6" id="KW-0460">Magnesium</keyword>
<feature type="active site" description="Proton donor/acceptor" evidence="5">
    <location>
        <position position="150"/>
    </location>
</feature>
<accession>A0A1I7NEV0</accession>
<evidence type="ECO:0000259" key="8">
    <source>
        <dbReference type="Pfam" id="PF03372"/>
    </source>
</evidence>
<organism evidence="9 10">
    <name type="scientific">Hyphomicrobium facile</name>
    <dbReference type="NCBI Taxonomy" id="51670"/>
    <lineage>
        <taxon>Bacteria</taxon>
        <taxon>Pseudomonadati</taxon>
        <taxon>Pseudomonadota</taxon>
        <taxon>Alphaproteobacteria</taxon>
        <taxon>Hyphomicrobiales</taxon>
        <taxon>Hyphomicrobiaceae</taxon>
        <taxon>Hyphomicrobium</taxon>
    </lineage>
</organism>
<feature type="active site" evidence="5">
    <location>
        <position position="109"/>
    </location>
</feature>
<dbReference type="NCBIfam" id="TIGR00633">
    <property type="entry name" value="xth"/>
    <property type="match status" value="1"/>
</dbReference>
<dbReference type="EMBL" id="FPCH01000002">
    <property type="protein sequence ID" value="SFV33076.1"/>
    <property type="molecule type" value="Genomic_DNA"/>
</dbReference>
<feature type="binding site" evidence="6">
    <location>
        <position position="152"/>
    </location>
    <ligand>
        <name>Mg(2+)</name>
        <dbReference type="ChEBI" id="CHEBI:18420"/>
        <label>1</label>
    </ligand>
</feature>
<dbReference type="NCBIfam" id="TIGR00195">
    <property type="entry name" value="exoDNase_III"/>
    <property type="match status" value="1"/>
</dbReference>
<dbReference type="RefSeq" id="WP_092867235.1">
    <property type="nucleotide sequence ID" value="NZ_FPCH01000002.1"/>
</dbReference>
<dbReference type="GO" id="GO:0006281">
    <property type="term" value="P:DNA repair"/>
    <property type="evidence" value="ECO:0007669"/>
    <property type="project" value="InterPro"/>
</dbReference>
<dbReference type="InterPro" id="IPR005135">
    <property type="entry name" value="Endo/exonuclease/phosphatase"/>
</dbReference>
<dbReference type="Proteomes" id="UP000199423">
    <property type="component" value="Unassembled WGS sequence"/>
</dbReference>
<evidence type="ECO:0000256" key="7">
    <source>
        <dbReference type="PIRSR" id="PIRSR604808-3"/>
    </source>
</evidence>
<keyword evidence="3" id="KW-0378">Hydrolase</keyword>
<feature type="binding site" evidence="6">
    <location>
        <position position="250"/>
    </location>
    <ligand>
        <name>Mg(2+)</name>
        <dbReference type="ChEBI" id="CHEBI:18420"/>
        <label>1</label>
    </ligand>
</feature>
<evidence type="ECO:0000256" key="4">
    <source>
        <dbReference type="ARBA" id="ARBA00022842"/>
    </source>
</evidence>
<evidence type="ECO:0000256" key="6">
    <source>
        <dbReference type="PIRSR" id="PIRSR604808-2"/>
    </source>
</evidence>
<evidence type="ECO:0000256" key="2">
    <source>
        <dbReference type="ARBA" id="ARBA00022723"/>
    </source>
</evidence>
<name>A0A1I7NEV0_9HYPH</name>
<keyword evidence="6" id="KW-0464">Manganese</keyword>
<reference evidence="10" key="1">
    <citation type="submission" date="2016-10" db="EMBL/GenBank/DDBJ databases">
        <authorList>
            <person name="Varghese N."/>
            <person name="Submissions S."/>
        </authorList>
    </citation>
    <scope>NUCLEOTIDE SEQUENCE [LARGE SCALE GENOMIC DNA]</scope>
    <source>
        <strain evidence="10">DSM 1565</strain>
    </source>
</reference>
<feature type="site" description="Interaction with DNA substrate" evidence="7">
    <location>
        <position position="251"/>
    </location>
</feature>
<feature type="domain" description="Endonuclease/exonuclease/phosphatase" evidence="8">
    <location>
        <begin position="4"/>
        <end position="251"/>
    </location>
</feature>
<dbReference type="SUPFAM" id="SSF56219">
    <property type="entry name" value="DNase I-like"/>
    <property type="match status" value="1"/>
</dbReference>
<evidence type="ECO:0000313" key="9">
    <source>
        <dbReference type="EMBL" id="SFV33076.1"/>
    </source>
</evidence>
<dbReference type="InterPro" id="IPR020847">
    <property type="entry name" value="AP_endonuclease_F1_BS"/>
</dbReference>
<dbReference type="PANTHER" id="PTHR43250:SF2">
    <property type="entry name" value="EXODEOXYRIBONUCLEASE III"/>
    <property type="match status" value="1"/>
</dbReference>
<dbReference type="GO" id="GO:0046872">
    <property type="term" value="F:metal ion binding"/>
    <property type="evidence" value="ECO:0007669"/>
    <property type="project" value="UniProtKB-KW"/>
</dbReference>
<dbReference type="GO" id="GO:0004519">
    <property type="term" value="F:endonuclease activity"/>
    <property type="evidence" value="ECO:0007669"/>
    <property type="project" value="InterPro"/>
</dbReference>
<dbReference type="InterPro" id="IPR037493">
    <property type="entry name" value="ExoIII-like"/>
</dbReference>
<evidence type="ECO:0000256" key="1">
    <source>
        <dbReference type="ARBA" id="ARBA00007092"/>
    </source>
</evidence>
<dbReference type="GO" id="GO:0003677">
    <property type="term" value="F:DNA binding"/>
    <property type="evidence" value="ECO:0007669"/>
    <property type="project" value="InterPro"/>
</dbReference>
<evidence type="ECO:0000313" key="10">
    <source>
        <dbReference type="Proteomes" id="UP000199423"/>
    </source>
</evidence>
<dbReference type="InterPro" id="IPR036691">
    <property type="entry name" value="Endo/exonu/phosph_ase_sf"/>
</dbReference>
<dbReference type="PANTHER" id="PTHR43250">
    <property type="entry name" value="EXODEOXYRIBONUCLEASE III"/>
    <property type="match status" value="1"/>
</dbReference>
<feature type="binding site" evidence="6">
    <location>
        <position position="150"/>
    </location>
    <ligand>
        <name>Mg(2+)</name>
        <dbReference type="ChEBI" id="CHEBI:18420"/>
        <label>1</label>
    </ligand>
</feature>
<dbReference type="Gene3D" id="3.60.10.10">
    <property type="entry name" value="Endonuclease/exonuclease/phosphatase"/>
    <property type="match status" value="1"/>
</dbReference>
<keyword evidence="10" id="KW-1185">Reference proteome</keyword>
<feature type="site" description="Important for catalytic activity" evidence="7">
    <location>
        <position position="221"/>
    </location>
</feature>
<feature type="binding site" evidence="6">
    <location>
        <position position="251"/>
    </location>
    <ligand>
        <name>Mg(2+)</name>
        <dbReference type="ChEBI" id="CHEBI:18420"/>
        <label>1</label>
    </ligand>
</feature>
<dbReference type="PROSITE" id="PS51435">
    <property type="entry name" value="AP_NUCLEASE_F1_4"/>
    <property type="match status" value="1"/>
</dbReference>